<reference evidence="1 2" key="1">
    <citation type="journal article" date="2019" name="Commun. Biol.">
        <title>The bagworm genome reveals a unique fibroin gene that provides high tensile strength.</title>
        <authorList>
            <person name="Kono N."/>
            <person name="Nakamura H."/>
            <person name="Ohtoshi R."/>
            <person name="Tomita M."/>
            <person name="Numata K."/>
            <person name="Arakawa K."/>
        </authorList>
    </citation>
    <scope>NUCLEOTIDE SEQUENCE [LARGE SCALE GENOMIC DNA]</scope>
</reference>
<comment type="caution">
    <text evidence="1">The sequence shown here is derived from an EMBL/GenBank/DDBJ whole genome shotgun (WGS) entry which is preliminary data.</text>
</comment>
<evidence type="ECO:0000313" key="2">
    <source>
        <dbReference type="Proteomes" id="UP000299102"/>
    </source>
</evidence>
<dbReference type="Proteomes" id="UP000299102">
    <property type="component" value="Unassembled WGS sequence"/>
</dbReference>
<evidence type="ECO:0000313" key="1">
    <source>
        <dbReference type="EMBL" id="GBP36926.1"/>
    </source>
</evidence>
<accession>A0A4C1VDN6</accession>
<sequence>MRTNKQKDNQVLFFGPEVIRFNSDLGRIGRWVFDLVQIKPPTPNFREHFNPLVPAFFNASAGGDRYQPSTRAGPA</sequence>
<organism evidence="1 2">
    <name type="scientific">Eumeta variegata</name>
    <name type="common">Bagworm moth</name>
    <name type="synonym">Eumeta japonica</name>
    <dbReference type="NCBI Taxonomy" id="151549"/>
    <lineage>
        <taxon>Eukaryota</taxon>
        <taxon>Metazoa</taxon>
        <taxon>Ecdysozoa</taxon>
        <taxon>Arthropoda</taxon>
        <taxon>Hexapoda</taxon>
        <taxon>Insecta</taxon>
        <taxon>Pterygota</taxon>
        <taxon>Neoptera</taxon>
        <taxon>Endopterygota</taxon>
        <taxon>Lepidoptera</taxon>
        <taxon>Glossata</taxon>
        <taxon>Ditrysia</taxon>
        <taxon>Tineoidea</taxon>
        <taxon>Psychidae</taxon>
        <taxon>Oiketicinae</taxon>
        <taxon>Eumeta</taxon>
    </lineage>
</organism>
<keyword evidence="2" id="KW-1185">Reference proteome</keyword>
<proteinExistence type="predicted"/>
<protein>
    <submittedName>
        <fullName evidence="1">Uncharacterized protein</fullName>
    </submittedName>
</protein>
<dbReference type="AlphaFoldDB" id="A0A4C1VDN6"/>
<dbReference type="EMBL" id="BGZK01000325">
    <property type="protein sequence ID" value="GBP36926.1"/>
    <property type="molecule type" value="Genomic_DNA"/>
</dbReference>
<name>A0A4C1VDN6_EUMVA</name>
<gene>
    <name evidence="1" type="ORF">EVAR_23228_1</name>
</gene>